<dbReference type="FunFam" id="3.40.50.720:FF:000312">
    <property type="entry name" value="(+)-neomenthol dehydrogenase"/>
    <property type="match status" value="1"/>
</dbReference>
<evidence type="ECO:0008006" key="6">
    <source>
        <dbReference type="Google" id="ProtNLM"/>
    </source>
</evidence>
<evidence type="ECO:0000313" key="4">
    <source>
        <dbReference type="EMBL" id="KAG6786750.1"/>
    </source>
</evidence>
<keyword evidence="3" id="KW-0560">Oxidoreductase</keyword>
<keyword evidence="2" id="KW-0521">NADP</keyword>
<organism evidence="4 5">
    <name type="scientific">Populus tomentosa</name>
    <name type="common">Chinese white poplar</name>
    <dbReference type="NCBI Taxonomy" id="118781"/>
    <lineage>
        <taxon>Eukaryota</taxon>
        <taxon>Viridiplantae</taxon>
        <taxon>Streptophyta</taxon>
        <taxon>Embryophyta</taxon>
        <taxon>Tracheophyta</taxon>
        <taxon>Spermatophyta</taxon>
        <taxon>Magnoliopsida</taxon>
        <taxon>eudicotyledons</taxon>
        <taxon>Gunneridae</taxon>
        <taxon>Pentapetalae</taxon>
        <taxon>rosids</taxon>
        <taxon>fabids</taxon>
        <taxon>Malpighiales</taxon>
        <taxon>Salicaceae</taxon>
        <taxon>Saliceae</taxon>
        <taxon>Populus</taxon>
    </lineage>
</organism>
<dbReference type="Pfam" id="PF00106">
    <property type="entry name" value="adh_short"/>
    <property type="match status" value="2"/>
</dbReference>
<evidence type="ECO:0000256" key="2">
    <source>
        <dbReference type="ARBA" id="ARBA00022857"/>
    </source>
</evidence>
<dbReference type="GO" id="GO:0016020">
    <property type="term" value="C:membrane"/>
    <property type="evidence" value="ECO:0007669"/>
    <property type="project" value="TreeGrafter"/>
</dbReference>
<evidence type="ECO:0000256" key="3">
    <source>
        <dbReference type="ARBA" id="ARBA00023002"/>
    </source>
</evidence>
<comment type="similarity">
    <text evidence="1">Belongs to the short-chain dehydrogenases/reductases (SDR) family.</text>
</comment>
<evidence type="ECO:0000256" key="1">
    <source>
        <dbReference type="ARBA" id="ARBA00006484"/>
    </source>
</evidence>
<dbReference type="EMBL" id="JAAWWB010000003">
    <property type="protein sequence ID" value="KAG6786750.1"/>
    <property type="molecule type" value="Genomic_DNA"/>
</dbReference>
<dbReference type="Proteomes" id="UP000886885">
    <property type="component" value="Chromosome 2A"/>
</dbReference>
<evidence type="ECO:0000313" key="5">
    <source>
        <dbReference type="Proteomes" id="UP000886885"/>
    </source>
</evidence>
<dbReference type="PANTHER" id="PTHR43490">
    <property type="entry name" value="(+)-NEOMENTHOL DEHYDROGENASE"/>
    <property type="match status" value="1"/>
</dbReference>
<name>A0A8X8AGV6_POPTO</name>
<sequence>MAQESTSLATKRYAVVTGANKGIGYEICRQLASNGILVVLTARDEKRGLEAVQKLKDSGISDDLVIYHQLDVVDPDSIISLAEFVKNNFGKLDILVNNAGIGGVALEADAFQRAFEQTGEFPSGEQVWAEIGTQNYEMAEQCVKTNYYSARGMAEALAPLLQLSDSPRIVNVSSLLGLLKNIPNEWAKGLLNDVENLNEDRLDEVVNEFLKDFKEDLLGSKGWPTYLSAYIVAKAAMSAYTRILAKKYPSFRVNCLCPGYCKTDITTNTGPFTAAEGAENAVRLALLPDGGPSDSCPVEYNSGNAPILTSSSMEESAKRYAVVTGSNKRLGWGIVKLLASKGVMVVLTTRDETRGLEAVEKLNESGLSDQVVFHLLDVMDPASIASLADFIRSQYGKLDILMEK</sequence>
<dbReference type="OrthoDB" id="1933717at2759"/>
<protein>
    <recommendedName>
        <fullName evidence="6">(+)-neomenthol dehydrogenase-like</fullName>
    </recommendedName>
</protein>
<gene>
    <name evidence="4" type="ORF">POTOM_008365</name>
</gene>
<dbReference type="InterPro" id="IPR002347">
    <property type="entry name" value="SDR_fam"/>
</dbReference>
<dbReference type="AlphaFoldDB" id="A0A8X8AGV6"/>
<keyword evidence="5" id="KW-1185">Reference proteome</keyword>
<proteinExistence type="inferred from homology"/>
<dbReference type="GO" id="GO:0016616">
    <property type="term" value="F:oxidoreductase activity, acting on the CH-OH group of donors, NAD or NADP as acceptor"/>
    <property type="evidence" value="ECO:0007669"/>
    <property type="project" value="InterPro"/>
</dbReference>
<dbReference type="CDD" id="cd05324">
    <property type="entry name" value="carb_red_PTCR-like_SDR_c"/>
    <property type="match status" value="1"/>
</dbReference>
<reference evidence="4" key="1">
    <citation type="journal article" date="2020" name="bioRxiv">
        <title>Hybrid origin of Populus tomentosa Carr. identified through genome sequencing and phylogenomic analysis.</title>
        <authorList>
            <person name="An X."/>
            <person name="Gao K."/>
            <person name="Chen Z."/>
            <person name="Li J."/>
            <person name="Yang X."/>
            <person name="Yang X."/>
            <person name="Zhou J."/>
            <person name="Guo T."/>
            <person name="Zhao T."/>
            <person name="Huang S."/>
            <person name="Miao D."/>
            <person name="Khan W.U."/>
            <person name="Rao P."/>
            <person name="Ye M."/>
            <person name="Lei B."/>
            <person name="Liao W."/>
            <person name="Wang J."/>
            <person name="Ji L."/>
            <person name="Li Y."/>
            <person name="Guo B."/>
            <person name="Mustafa N.S."/>
            <person name="Li S."/>
            <person name="Yun Q."/>
            <person name="Keller S.R."/>
            <person name="Mao J."/>
            <person name="Zhang R."/>
            <person name="Strauss S.H."/>
        </authorList>
    </citation>
    <scope>NUCLEOTIDE SEQUENCE</scope>
    <source>
        <strain evidence="4">GM15</strain>
        <tissue evidence="4">Leaf</tissue>
    </source>
</reference>
<dbReference type="InterPro" id="IPR045313">
    <property type="entry name" value="CBR1-like"/>
</dbReference>
<comment type="caution">
    <text evidence="4">The sequence shown here is derived from an EMBL/GenBank/DDBJ whole genome shotgun (WGS) entry which is preliminary data.</text>
</comment>
<dbReference type="Pfam" id="PF13561">
    <property type="entry name" value="adh_short_C2"/>
    <property type="match status" value="1"/>
</dbReference>
<dbReference type="PANTHER" id="PTHR43490:SF119">
    <property type="entry name" value="SHORT-CHAIN DEHYDROGENASE_REDUCTASE"/>
    <property type="match status" value="1"/>
</dbReference>
<accession>A0A8X8AGV6</accession>